<feature type="domain" description="FAD-binding" evidence="2">
    <location>
        <begin position="6"/>
        <end position="344"/>
    </location>
</feature>
<comment type="caution">
    <text evidence="3">The sequence shown here is derived from an EMBL/GenBank/DDBJ whole genome shotgun (WGS) entry which is preliminary data.</text>
</comment>
<dbReference type="OrthoDB" id="9791689at2"/>
<dbReference type="GO" id="GO:0071949">
    <property type="term" value="F:FAD binding"/>
    <property type="evidence" value="ECO:0007669"/>
    <property type="project" value="InterPro"/>
</dbReference>
<evidence type="ECO:0000256" key="1">
    <source>
        <dbReference type="ARBA" id="ARBA00023002"/>
    </source>
</evidence>
<name>A0A4R2JXV8_9PSEU</name>
<dbReference type="SUPFAM" id="SSF51905">
    <property type="entry name" value="FAD/NAD(P)-binding domain"/>
    <property type="match status" value="1"/>
</dbReference>
<dbReference type="Proteomes" id="UP000295680">
    <property type="component" value="Unassembled WGS sequence"/>
</dbReference>
<dbReference type="PANTHER" id="PTHR43476">
    <property type="entry name" value="3-(3-HYDROXY-PHENYL)PROPIONATE/3-HYDROXYCINNAMIC ACID HYDROXYLASE"/>
    <property type="match status" value="1"/>
</dbReference>
<dbReference type="Gene3D" id="3.50.50.60">
    <property type="entry name" value="FAD/NAD(P)-binding domain"/>
    <property type="match status" value="2"/>
</dbReference>
<reference evidence="3 4" key="1">
    <citation type="submission" date="2019-03" db="EMBL/GenBank/DDBJ databases">
        <title>Genomic Encyclopedia of Type Strains, Phase IV (KMG-IV): sequencing the most valuable type-strain genomes for metagenomic binning, comparative biology and taxonomic classification.</title>
        <authorList>
            <person name="Goeker M."/>
        </authorList>
    </citation>
    <scope>NUCLEOTIDE SEQUENCE [LARGE SCALE GENOMIC DNA]</scope>
    <source>
        <strain evidence="3 4">DSM 45934</strain>
    </source>
</reference>
<dbReference type="RefSeq" id="WP_132113537.1">
    <property type="nucleotide sequence ID" value="NZ_SLWS01000002.1"/>
</dbReference>
<keyword evidence="4" id="KW-1185">Reference proteome</keyword>
<dbReference type="InterPro" id="IPR050631">
    <property type="entry name" value="PheA/TfdB_FAD_monoxygenase"/>
</dbReference>
<dbReference type="Pfam" id="PF01494">
    <property type="entry name" value="FAD_binding_3"/>
    <property type="match status" value="1"/>
</dbReference>
<protein>
    <submittedName>
        <fullName evidence="3">Monooxygenase</fullName>
    </submittedName>
</protein>
<gene>
    <name evidence="3" type="ORF">EV192_102186</name>
</gene>
<evidence type="ECO:0000313" key="3">
    <source>
        <dbReference type="EMBL" id="TCO62049.1"/>
    </source>
</evidence>
<dbReference type="PRINTS" id="PR00420">
    <property type="entry name" value="RNGMNOXGNASE"/>
</dbReference>
<dbReference type="GO" id="GO:0004497">
    <property type="term" value="F:monooxygenase activity"/>
    <property type="evidence" value="ECO:0007669"/>
    <property type="project" value="UniProtKB-KW"/>
</dbReference>
<evidence type="ECO:0000313" key="4">
    <source>
        <dbReference type="Proteomes" id="UP000295680"/>
    </source>
</evidence>
<accession>A0A4R2JXV8</accession>
<keyword evidence="3" id="KW-0503">Monooxygenase</keyword>
<sequence>MSEVNTDVCVVGGGPAGLTLALLLARSGVRVCVLERSRSLDREYRGEILQPGGMALLDALGVLAGAKARGCHPHRRFQLVDADRTLLDIDYAALPAPYDHLLSIPQRHVLAQLLEECGKHNGFDHRPGSRVTELRRDGTGRVIGVAGTGFSVRARCVVGADGRYSKVRSLAGIPWQRLDMFAHDVLWLRLPGMGEPNVRIHKADGSPVLSYRSYPDQVQLGWTIPHKGYSDLAAQGFDHVRERLCAAVPEYAEQIVRTIRRLADLTLLDVFAATARHWAEDGLVLIGDAAHTHSPLGAQGINLAIQDAVALHPVLVGALAVGDLRAAALDAFTVPRRRDIAKVLRTQALQSKAMLGSGRVASRVRPAMARVLARTPVYPKILRHIAYGNKDLRIASDLFV</sequence>
<dbReference type="AlphaFoldDB" id="A0A4R2JXV8"/>
<evidence type="ECO:0000259" key="2">
    <source>
        <dbReference type="Pfam" id="PF01494"/>
    </source>
</evidence>
<proteinExistence type="predicted"/>
<organism evidence="3 4">
    <name type="scientific">Actinocrispum wychmicini</name>
    <dbReference type="NCBI Taxonomy" id="1213861"/>
    <lineage>
        <taxon>Bacteria</taxon>
        <taxon>Bacillati</taxon>
        <taxon>Actinomycetota</taxon>
        <taxon>Actinomycetes</taxon>
        <taxon>Pseudonocardiales</taxon>
        <taxon>Pseudonocardiaceae</taxon>
        <taxon>Actinocrispum</taxon>
    </lineage>
</organism>
<dbReference type="InterPro" id="IPR002938">
    <property type="entry name" value="FAD-bd"/>
</dbReference>
<keyword evidence="1" id="KW-0560">Oxidoreductase</keyword>
<dbReference type="InterPro" id="IPR036188">
    <property type="entry name" value="FAD/NAD-bd_sf"/>
</dbReference>
<dbReference type="PANTHER" id="PTHR43476:SF5">
    <property type="entry name" value="FAD-DEPENDENT MONOOXYGENASE"/>
    <property type="match status" value="1"/>
</dbReference>
<dbReference type="EMBL" id="SLWS01000002">
    <property type="protein sequence ID" value="TCO62049.1"/>
    <property type="molecule type" value="Genomic_DNA"/>
</dbReference>